<evidence type="ECO:0000256" key="1">
    <source>
        <dbReference type="SAM" id="Phobius"/>
    </source>
</evidence>
<dbReference type="EMBL" id="MU155570">
    <property type="protein sequence ID" value="KAF9472165.1"/>
    <property type="molecule type" value="Genomic_DNA"/>
</dbReference>
<keyword evidence="3" id="KW-1185">Reference proteome</keyword>
<feature type="transmembrane region" description="Helical" evidence="1">
    <location>
        <begin position="21"/>
        <end position="43"/>
    </location>
</feature>
<sequence>MYPTRLTDQSDVTRLKMHLKLVFFFCQIATSSLSLTLVLTFSVERRPGISRHIKEVDLTSMNKCHPGPVEWQVVPTSRCPPCHFLCLKFPPNYHRKA</sequence>
<organism evidence="2 3">
    <name type="scientific">Pholiota conissans</name>
    <dbReference type="NCBI Taxonomy" id="109636"/>
    <lineage>
        <taxon>Eukaryota</taxon>
        <taxon>Fungi</taxon>
        <taxon>Dikarya</taxon>
        <taxon>Basidiomycota</taxon>
        <taxon>Agaricomycotina</taxon>
        <taxon>Agaricomycetes</taxon>
        <taxon>Agaricomycetidae</taxon>
        <taxon>Agaricales</taxon>
        <taxon>Agaricineae</taxon>
        <taxon>Strophariaceae</taxon>
        <taxon>Pholiota</taxon>
    </lineage>
</organism>
<comment type="caution">
    <text evidence="2">The sequence shown here is derived from an EMBL/GenBank/DDBJ whole genome shotgun (WGS) entry which is preliminary data.</text>
</comment>
<reference evidence="2" key="1">
    <citation type="submission" date="2020-11" db="EMBL/GenBank/DDBJ databases">
        <authorList>
            <consortium name="DOE Joint Genome Institute"/>
            <person name="Ahrendt S."/>
            <person name="Riley R."/>
            <person name="Andreopoulos W."/>
            <person name="Labutti K."/>
            <person name="Pangilinan J."/>
            <person name="Ruiz-Duenas F.J."/>
            <person name="Barrasa J.M."/>
            <person name="Sanchez-Garcia M."/>
            <person name="Camarero S."/>
            <person name="Miyauchi S."/>
            <person name="Serrano A."/>
            <person name="Linde D."/>
            <person name="Babiker R."/>
            <person name="Drula E."/>
            <person name="Ayuso-Fernandez I."/>
            <person name="Pacheco R."/>
            <person name="Padilla G."/>
            <person name="Ferreira P."/>
            <person name="Barriuso J."/>
            <person name="Kellner H."/>
            <person name="Castanera R."/>
            <person name="Alfaro M."/>
            <person name="Ramirez L."/>
            <person name="Pisabarro A.G."/>
            <person name="Kuo A."/>
            <person name="Tritt A."/>
            <person name="Lipzen A."/>
            <person name="He G."/>
            <person name="Yan M."/>
            <person name="Ng V."/>
            <person name="Cullen D."/>
            <person name="Martin F."/>
            <person name="Rosso M.-N."/>
            <person name="Henrissat B."/>
            <person name="Hibbett D."/>
            <person name="Martinez A.T."/>
            <person name="Grigoriev I.V."/>
        </authorList>
    </citation>
    <scope>NUCLEOTIDE SEQUENCE</scope>
    <source>
        <strain evidence="2">CIRM-BRFM 674</strain>
    </source>
</reference>
<evidence type="ECO:0000313" key="3">
    <source>
        <dbReference type="Proteomes" id="UP000807469"/>
    </source>
</evidence>
<proteinExistence type="predicted"/>
<dbReference type="AlphaFoldDB" id="A0A9P6CSJ3"/>
<gene>
    <name evidence="2" type="ORF">BDN70DRAFT_502989</name>
</gene>
<dbReference type="Proteomes" id="UP000807469">
    <property type="component" value="Unassembled WGS sequence"/>
</dbReference>
<keyword evidence="1" id="KW-1133">Transmembrane helix</keyword>
<protein>
    <submittedName>
        <fullName evidence="2">Uncharacterized protein</fullName>
    </submittedName>
</protein>
<name>A0A9P6CSJ3_9AGAR</name>
<accession>A0A9P6CSJ3</accession>
<keyword evidence="1" id="KW-0812">Transmembrane</keyword>
<evidence type="ECO:0000313" key="2">
    <source>
        <dbReference type="EMBL" id="KAF9472165.1"/>
    </source>
</evidence>
<keyword evidence="1" id="KW-0472">Membrane</keyword>